<evidence type="ECO:0000313" key="2">
    <source>
        <dbReference type="Proteomes" id="UP000696931"/>
    </source>
</evidence>
<gene>
    <name evidence="1" type="ORF">HZA61_14030</name>
</gene>
<reference evidence="1" key="1">
    <citation type="submission" date="2020-07" db="EMBL/GenBank/DDBJ databases">
        <title>Huge and variable diversity of episymbiotic CPR bacteria and DPANN archaea in groundwater ecosystems.</title>
        <authorList>
            <person name="He C.Y."/>
            <person name="Keren R."/>
            <person name="Whittaker M."/>
            <person name="Farag I.F."/>
            <person name="Doudna J."/>
            <person name="Cate J.H.D."/>
            <person name="Banfield J.F."/>
        </authorList>
    </citation>
    <scope>NUCLEOTIDE SEQUENCE</scope>
    <source>
        <strain evidence="1">NC_groundwater_1813_Pr3_B-0.1um_71_17</strain>
    </source>
</reference>
<accession>A0A933SHT9</accession>
<feature type="non-terminal residue" evidence="1">
    <location>
        <position position="1"/>
    </location>
</feature>
<dbReference type="EMBL" id="JACRIW010000099">
    <property type="protein sequence ID" value="MBI5170603.1"/>
    <property type="molecule type" value="Genomic_DNA"/>
</dbReference>
<dbReference type="AlphaFoldDB" id="A0A933SHT9"/>
<organism evidence="1 2">
    <name type="scientific">Eiseniibacteriota bacterium</name>
    <dbReference type="NCBI Taxonomy" id="2212470"/>
    <lineage>
        <taxon>Bacteria</taxon>
        <taxon>Candidatus Eiseniibacteriota</taxon>
    </lineage>
</organism>
<name>A0A933SHT9_UNCEI</name>
<evidence type="ECO:0000313" key="1">
    <source>
        <dbReference type="EMBL" id="MBI5170603.1"/>
    </source>
</evidence>
<sequence length="98" mass="9934">GTLGVGDAITRAEFAAPAPNPVRGGATSTLRFALASGGRTKLALYDAQGRVVRVLVDGVLEAGAHAATLRGEGLAPGLDLARLESPGFTGVRRVLVIE</sequence>
<dbReference type="Proteomes" id="UP000696931">
    <property type="component" value="Unassembled WGS sequence"/>
</dbReference>
<comment type="caution">
    <text evidence="1">The sequence shown here is derived from an EMBL/GenBank/DDBJ whole genome shotgun (WGS) entry which is preliminary data.</text>
</comment>
<protein>
    <submittedName>
        <fullName evidence="1">T9SS type A sorting domain-containing protein</fullName>
    </submittedName>
</protein>
<proteinExistence type="predicted"/>